<name>A0A0A9FAV4_ARUDO</name>
<accession>A0A0A9FAV4</accession>
<evidence type="ECO:0000313" key="1">
    <source>
        <dbReference type="EMBL" id="JAE07276.1"/>
    </source>
</evidence>
<dbReference type="AlphaFoldDB" id="A0A0A9FAV4"/>
<organism evidence="1">
    <name type="scientific">Arundo donax</name>
    <name type="common">Giant reed</name>
    <name type="synonym">Donax arundinaceus</name>
    <dbReference type="NCBI Taxonomy" id="35708"/>
    <lineage>
        <taxon>Eukaryota</taxon>
        <taxon>Viridiplantae</taxon>
        <taxon>Streptophyta</taxon>
        <taxon>Embryophyta</taxon>
        <taxon>Tracheophyta</taxon>
        <taxon>Spermatophyta</taxon>
        <taxon>Magnoliopsida</taxon>
        <taxon>Liliopsida</taxon>
        <taxon>Poales</taxon>
        <taxon>Poaceae</taxon>
        <taxon>PACMAD clade</taxon>
        <taxon>Arundinoideae</taxon>
        <taxon>Arundineae</taxon>
        <taxon>Arundo</taxon>
    </lineage>
</organism>
<reference evidence="1" key="2">
    <citation type="journal article" date="2015" name="Data Brief">
        <title>Shoot transcriptome of the giant reed, Arundo donax.</title>
        <authorList>
            <person name="Barrero R.A."/>
            <person name="Guerrero F.D."/>
            <person name="Moolhuijzen P."/>
            <person name="Goolsby J.A."/>
            <person name="Tidwell J."/>
            <person name="Bellgard S.E."/>
            <person name="Bellgard M.I."/>
        </authorList>
    </citation>
    <scope>NUCLEOTIDE SEQUENCE</scope>
    <source>
        <tissue evidence="1">Shoot tissue taken approximately 20 cm above the soil surface</tissue>
    </source>
</reference>
<proteinExistence type="predicted"/>
<sequence length="45" mass="4605">MPDQGLKKTSIQNQDGGECMLFKDSLYAAAAAAATAPSSMGIAPF</sequence>
<reference evidence="1" key="1">
    <citation type="submission" date="2014-09" db="EMBL/GenBank/DDBJ databases">
        <authorList>
            <person name="Magalhaes I.L.F."/>
            <person name="Oliveira U."/>
            <person name="Santos F.R."/>
            <person name="Vidigal T.H.D.A."/>
            <person name="Brescovit A.D."/>
            <person name="Santos A.J."/>
        </authorList>
    </citation>
    <scope>NUCLEOTIDE SEQUENCE</scope>
    <source>
        <tissue evidence="1">Shoot tissue taken approximately 20 cm above the soil surface</tissue>
    </source>
</reference>
<dbReference type="EMBL" id="GBRH01190620">
    <property type="protein sequence ID" value="JAE07276.1"/>
    <property type="molecule type" value="Transcribed_RNA"/>
</dbReference>
<protein>
    <submittedName>
        <fullName evidence="1">ZYB14</fullName>
    </submittedName>
</protein>